<protein>
    <submittedName>
        <fullName evidence="2">Bacillithiol system oxidoreductase, YphP/YqiW family</fullName>
    </submittedName>
</protein>
<sequence>MPYPEFLIAPMREELTDVGFTELRTAPDVDRAVTEKGTTLVVVNSVCGCAAGKARPGIARAMQHATRPDRAVTVFAGADIEATDRARSYFTGYPPSSPSVGLLRDGKLIYMMERHQIEGNTADGIAAALTAAFDKYCATQNA</sequence>
<evidence type="ECO:0000313" key="3">
    <source>
        <dbReference type="Proteomes" id="UP000076079"/>
    </source>
</evidence>
<reference evidence="2 3" key="1">
    <citation type="journal article" date="2016" name="Genome Announc.">
        <title>First Complete Genome Sequence of a Subdivision 6 Acidobacterium Strain.</title>
        <authorList>
            <person name="Huang S."/>
            <person name="Vieira S."/>
            <person name="Bunk B."/>
            <person name="Riedel T."/>
            <person name="Sproer C."/>
            <person name="Overmann J."/>
        </authorList>
    </citation>
    <scope>NUCLEOTIDE SEQUENCE [LARGE SCALE GENOMIC DNA]</scope>
    <source>
        <strain evidence="3">DSM 100886 HEG_-6_39</strain>
    </source>
</reference>
<comment type="similarity">
    <text evidence="1">Belongs to the bacilliredoxin family.</text>
</comment>
<organism evidence="2 3">
    <name type="scientific">Luteitalea pratensis</name>
    <dbReference type="NCBI Taxonomy" id="1855912"/>
    <lineage>
        <taxon>Bacteria</taxon>
        <taxon>Pseudomonadati</taxon>
        <taxon>Acidobacteriota</taxon>
        <taxon>Vicinamibacteria</taxon>
        <taxon>Vicinamibacterales</taxon>
        <taxon>Vicinamibacteraceae</taxon>
        <taxon>Luteitalea</taxon>
    </lineage>
</organism>
<dbReference type="OrthoDB" id="9793981at2"/>
<dbReference type="AlphaFoldDB" id="A0A143PRL2"/>
<dbReference type="EMBL" id="CP015136">
    <property type="protein sequence ID" value="AMY10459.1"/>
    <property type="molecule type" value="Genomic_DNA"/>
</dbReference>
<dbReference type="RefSeq" id="WP_110172099.1">
    <property type="nucleotide sequence ID" value="NZ_CP015136.1"/>
</dbReference>
<dbReference type="PANTHER" id="PTHR40052:SF2">
    <property type="entry name" value="BACILLIREDOXIN BRXA"/>
    <property type="match status" value="1"/>
</dbReference>
<accession>A0A143PRL2</accession>
<dbReference type="Gene3D" id="3.40.30.10">
    <property type="entry name" value="Glutaredoxin"/>
    <property type="match status" value="1"/>
</dbReference>
<dbReference type="STRING" id="1855912.LuPra_03692"/>
<evidence type="ECO:0000313" key="2">
    <source>
        <dbReference type="EMBL" id="AMY10459.1"/>
    </source>
</evidence>
<dbReference type="PANTHER" id="PTHR40052">
    <property type="entry name" value="UPF0403 PROTEIN YQIW-RELATED"/>
    <property type="match status" value="1"/>
</dbReference>
<dbReference type="Proteomes" id="UP000076079">
    <property type="component" value="Chromosome"/>
</dbReference>
<dbReference type="Pfam" id="PF06491">
    <property type="entry name" value="Disulph_isomer"/>
    <property type="match status" value="1"/>
</dbReference>
<dbReference type="InterPro" id="IPR009474">
    <property type="entry name" value="BrxB/BrxA"/>
</dbReference>
<evidence type="ECO:0000256" key="1">
    <source>
        <dbReference type="ARBA" id="ARBA00038305"/>
    </source>
</evidence>
<name>A0A143PRL2_LUTPR</name>
<dbReference type="PATRIC" id="fig|1813736.3.peg.3900"/>
<reference evidence="3" key="2">
    <citation type="submission" date="2016-04" db="EMBL/GenBank/DDBJ databases">
        <title>First Complete Genome Sequence of a Subdivision 6 Acidobacterium.</title>
        <authorList>
            <person name="Huang S."/>
            <person name="Vieira S."/>
            <person name="Bunk B."/>
            <person name="Riedel T."/>
            <person name="Sproeer C."/>
            <person name="Overmann J."/>
        </authorList>
    </citation>
    <scope>NUCLEOTIDE SEQUENCE [LARGE SCALE GENOMIC DNA]</scope>
    <source>
        <strain evidence="3">DSM 100886 HEG_-6_39</strain>
    </source>
</reference>
<proteinExistence type="inferred from homology"/>
<dbReference type="KEGG" id="abac:LuPra_03692"/>
<gene>
    <name evidence="2" type="ORF">LuPra_03692</name>
</gene>
<dbReference type="NCBIfam" id="TIGR04191">
    <property type="entry name" value="YphP_YqiW"/>
    <property type="match status" value="1"/>
</dbReference>
<keyword evidence="3" id="KW-1185">Reference proteome</keyword>